<accession>A0AA39F1K6</accession>
<feature type="compositionally biased region" description="Polar residues" evidence="1">
    <location>
        <begin position="29"/>
        <end position="53"/>
    </location>
</feature>
<feature type="region of interest" description="Disordered" evidence="1">
    <location>
        <begin position="70"/>
        <end position="99"/>
    </location>
</feature>
<organism evidence="2 3">
    <name type="scientific">Microctonus aethiopoides</name>
    <dbReference type="NCBI Taxonomy" id="144406"/>
    <lineage>
        <taxon>Eukaryota</taxon>
        <taxon>Metazoa</taxon>
        <taxon>Ecdysozoa</taxon>
        <taxon>Arthropoda</taxon>
        <taxon>Hexapoda</taxon>
        <taxon>Insecta</taxon>
        <taxon>Pterygota</taxon>
        <taxon>Neoptera</taxon>
        <taxon>Endopterygota</taxon>
        <taxon>Hymenoptera</taxon>
        <taxon>Apocrita</taxon>
        <taxon>Ichneumonoidea</taxon>
        <taxon>Braconidae</taxon>
        <taxon>Euphorinae</taxon>
        <taxon>Microctonus</taxon>
    </lineage>
</organism>
<protein>
    <submittedName>
        <fullName evidence="2">Uncharacterized protein</fullName>
    </submittedName>
</protein>
<dbReference type="Proteomes" id="UP001168990">
    <property type="component" value="Unassembled WGS sequence"/>
</dbReference>
<comment type="caution">
    <text evidence="2">The sequence shown here is derived from an EMBL/GenBank/DDBJ whole genome shotgun (WGS) entry which is preliminary data.</text>
</comment>
<dbReference type="AlphaFoldDB" id="A0AA39F1K6"/>
<feature type="region of interest" description="Disordered" evidence="1">
    <location>
        <begin position="1"/>
        <end position="53"/>
    </location>
</feature>
<evidence type="ECO:0000256" key="1">
    <source>
        <dbReference type="SAM" id="MobiDB-lite"/>
    </source>
</evidence>
<feature type="compositionally biased region" description="Polar residues" evidence="1">
    <location>
        <begin position="355"/>
        <end position="366"/>
    </location>
</feature>
<dbReference type="EMBL" id="JAQQBS010001423">
    <property type="protein sequence ID" value="KAK0160558.1"/>
    <property type="molecule type" value="Genomic_DNA"/>
</dbReference>
<name>A0AA39F1K6_9HYME</name>
<feature type="compositionally biased region" description="Polar residues" evidence="1">
    <location>
        <begin position="202"/>
        <end position="225"/>
    </location>
</feature>
<evidence type="ECO:0000313" key="2">
    <source>
        <dbReference type="EMBL" id="KAK0160558.1"/>
    </source>
</evidence>
<evidence type="ECO:0000313" key="3">
    <source>
        <dbReference type="Proteomes" id="UP001168990"/>
    </source>
</evidence>
<keyword evidence="3" id="KW-1185">Reference proteome</keyword>
<reference evidence="2" key="2">
    <citation type="submission" date="2023-03" db="EMBL/GenBank/DDBJ databases">
        <authorList>
            <person name="Inwood S.N."/>
            <person name="Skelly J.G."/>
            <person name="Guhlin J."/>
            <person name="Harrop T.W.R."/>
            <person name="Goldson S.G."/>
            <person name="Dearden P.K."/>
        </authorList>
    </citation>
    <scope>NUCLEOTIDE SEQUENCE</scope>
    <source>
        <strain evidence="2">Irish</strain>
        <tissue evidence="2">Whole body</tissue>
    </source>
</reference>
<proteinExistence type="predicted"/>
<gene>
    <name evidence="2" type="ORF">PV328_007956</name>
</gene>
<feature type="region of interest" description="Disordered" evidence="1">
    <location>
        <begin position="202"/>
        <end position="263"/>
    </location>
</feature>
<feature type="compositionally biased region" description="Low complexity" evidence="1">
    <location>
        <begin position="80"/>
        <end position="96"/>
    </location>
</feature>
<reference evidence="2" key="1">
    <citation type="journal article" date="2023" name="bioRxiv">
        <title>Scaffold-level genome assemblies of two parasitoid biocontrol wasps reveal the parthenogenesis mechanism and an associated novel virus.</title>
        <authorList>
            <person name="Inwood S."/>
            <person name="Skelly J."/>
            <person name="Guhlin J."/>
            <person name="Harrop T."/>
            <person name="Goldson S."/>
            <person name="Dearden P."/>
        </authorList>
    </citation>
    <scope>NUCLEOTIDE SEQUENCE</scope>
    <source>
        <strain evidence="2">Irish</strain>
        <tissue evidence="2">Whole body</tissue>
    </source>
</reference>
<feature type="compositionally biased region" description="Basic and acidic residues" evidence="1">
    <location>
        <begin position="237"/>
        <end position="263"/>
    </location>
</feature>
<sequence length="454" mass="50277">MAMNSPGSYINLKSPRSPRQLPQLPKSASIISSNCQRSPNPALQNVSCKSPSTPRVFEFPPEYYPETPNANFDYDEFGKLNRNNSGSRSSLLPDSSNVTVASNIGRSGSFCSQKSSSSSIKSSQNSPDVKSQIFQFCKPRKQFGKTLSYPPKSPVSPSKSTPPGPFMRMNKSPTSCSSMQNFNHQQKSSIKSIERPRRNSCFNLGPSNSPTTIITASSRSPSPRNADNDVFETCLNEESHDQYHKSVGDKTKFSKKQNSHDSPHKIRERLGSLHLNRSHGCLNEALERTYMRSSVKAVSRRSTSDLTELDTTSVTATTAAVDEAETEVTILSSPRRRGSMKGGLAYLASRRGSRDSQASNATNVSNEDIGPLNFSAHPRARQRRTSNFLELPVPDHIRPRVHSLPEKAYNPRACDDLYRLRAFSITHKGVVNRGDSIISRRSRSNTSVNSSRRE</sequence>
<feature type="region of interest" description="Disordered" evidence="1">
    <location>
        <begin position="349"/>
        <end position="374"/>
    </location>
</feature>
<feature type="region of interest" description="Disordered" evidence="1">
    <location>
        <begin position="145"/>
        <end position="166"/>
    </location>
</feature>